<feature type="region of interest" description="Disordered" evidence="1">
    <location>
        <begin position="1"/>
        <end position="37"/>
    </location>
</feature>
<dbReference type="Pfam" id="PF03497">
    <property type="entry name" value="Anthrax_toxA"/>
    <property type="match status" value="1"/>
</dbReference>
<dbReference type="Proteomes" id="UP000225379">
    <property type="component" value="Unassembled WGS sequence"/>
</dbReference>
<sequence length="365" mass="39663">MARKSAEGTPKSLKGKAMEQVRKAAATLPSKQPGALVTDCPHVKRGKMPAINSGAWHGRYRKAIKSSSMLPHHAAGFATVANTRKEVIIVRNVNEHAQPWIKMGCPTKDMHIKGKSASWGPHAGLIPEKQEYSKLTDAGDVKKYNTKVKKLLAEKPPAAKALPLRIPPPNGEPVTVHANLAPPPSEVMKVGEHYYRAGPPGEKMLSDAVKPVPDGEPLTVLADPVSGMPITADYDLLAIGRIPPEDRPPSKIINDDDVLGTLSRSEKKTLRALQRATETPGRGRPSQRVVHHGPENRNPDEKIGRLSHSDFPMASYMPDGSVRSIESEQQLLDLFNDMNAKGYNLSPHPGWGWGDPSGGRYALPE</sequence>
<dbReference type="Gene3D" id="3.30.70.1720">
    <property type="match status" value="1"/>
</dbReference>
<gene>
    <name evidence="3" type="ORF">CRT60_30495</name>
</gene>
<organism evidence="3 4">
    <name type="scientific">Azospirillum palustre</name>
    <dbReference type="NCBI Taxonomy" id="2044885"/>
    <lineage>
        <taxon>Bacteria</taxon>
        <taxon>Pseudomonadati</taxon>
        <taxon>Pseudomonadota</taxon>
        <taxon>Alphaproteobacteria</taxon>
        <taxon>Rhodospirillales</taxon>
        <taxon>Azospirillaceae</taxon>
        <taxon>Azospirillum</taxon>
    </lineage>
</organism>
<dbReference type="InterPro" id="IPR037017">
    <property type="entry name" value="Anthrax_toxin_edema_cen_sf"/>
</dbReference>
<name>A0A2B8B8L8_9PROT</name>
<feature type="region of interest" description="Disordered" evidence="1">
    <location>
        <begin position="345"/>
        <end position="365"/>
    </location>
</feature>
<dbReference type="GO" id="GO:0005576">
    <property type="term" value="C:extracellular region"/>
    <property type="evidence" value="ECO:0007669"/>
    <property type="project" value="InterPro"/>
</dbReference>
<evidence type="ECO:0000313" key="4">
    <source>
        <dbReference type="Proteomes" id="UP000225379"/>
    </source>
</evidence>
<dbReference type="OrthoDB" id="1550625at2"/>
<dbReference type="InterPro" id="IPR005165">
    <property type="entry name" value="Anthrax_toxin_edema_cen"/>
</dbReference>
<comment type="caution">
    <text evidence="3">The sequence shown here is derived from an EMBL/GenBank/DDBJ whole genome shotgun (WGS) entry which is preliminary data.</text>
</comment>
<dbReference type="AlphaFoldDB" id="A0A2B8B8L8"/>
<keyword evidence="4" id="KW-1185">Reference proteome</keyword>
<dbReference type="InterPro" id="IPR035099">
    <property type="entry name" value="Anthrax_toxin_C-terminal"/>
</dbReference>
<evidence type="ECO:0000256" key="1">
    <source>
        <dbReference type="SAM" id="MobiDB-lite"/>
    </source>
</evidence>
<dbReference type="GO" id="GO:0008294">
    <property type="term" value="F:calcium- and calmodulin-responsive adenylate cyclase activity"/>
    <property type="evidence" value="ECO:0007669"/>
    <property type="project" value="InterPro"/>
</dbReference>
<evidence type="ECO:0000259" key="2">
    <source>
        <dbReference type="Pfam" id="PF03497"/>
    </source>
</evidence>
<proteinExistence type="predicted"/>
<feature type="domain" description="Anthrax toxin edema factor central" evidence="2">
    <location>
        <begin position="62"/>
        <end position="155"/>
    </location>
</feature>
<reference evidence="4" key="1">
    <citation type="submission" date="2017-10" db="EMBL/GenBank/DDBJ databases">
        <authorList>
            <person name="Kravchenko I.K."/>
            <person name="Grouzdev D.S."/>
        </authorList>
    </citation>
    <scope>NUCLEOTIDE SEQUENCE [LARGE SCALE GENOMIC DNA]</scope>
    <source>
        <strain evidence="4">B2</strain>
    </source>
</reference>
<protein>
    <recommendedName>
        <fullName evidence="2">Anthrax toxin edema factor central domain-containing protein</fullName>
    </recommendedName>
</protein>
<dbReference type="SUPFAM" id="SSF81298">
    <property type="entry name" value="Adenylylcyclase toxin (the edema factor)"/>
    <property type="match status" value="1"/>
</dbReference>
<dbReference type="Gene3D" id="3.90.1760.10">
    <property type="entry name" value="Anthrax toxin, edema factor, central domain"/>
    <property type="match status" value="1"/>
</dbReference>
<accession>A0A2B8B8L8</accession>
<feature type="compositionally biased region" description="Basic and acidic residues" evidence="1">
    <location>
        <begin position="292"/>
        <end position="304"/>
    </location>
</feature>
<feature type="region of interest" description="Disordered" evidence="1">
    <location>
        <begin position="263"/>
        <end position="304"/>
    </location>
</feature>
<dbReference type="EMBL" id="PDKW01000043">
    <property type="protein sequence ID" value="PGH54150.1"/>
    <property type="molecule type" value="Genomic_DNA"/>
</dbReference>
<evidence type="ECO:0000313" key="3">
    <source>
        <dbReference type="EMBL" id="PGH54150.1"/>
    </source>
</evidence>